<dbReference type="PANTHER" id="PTHR21600">
    <property type="entry name" value="MITOCHONDRIAL RNA PSEUDOURIDINE SYNTHASE"/>
    <property type="match status" value="1"/>
</dbReference>
<organism evidence="5 6">
    <name type="scientific">Halobacillus naozhouensis</name>
    <dbReference type="NCBI Taxonomy" id="554880"/>
    <lineage>
        <taxon>Bacteria</taxon>
        <taxon>Bacillati</taxon>
        <taxon>Bacillota</taxon>
        <taxon>Bacilli</taxon>
        <taxon>Bacillales</taxon>
        <taxon>Bacillaceae</taxon>
        <taxon>Halobacillus</taxon>
    </lineage>
</organism>
<evidence type="ECO:0000259" key="4">
    <source>
        <dbReference type="Pfam" id="PF00849"/>
    </source>
</evidence>
<reference evidence="5 6" key="1">
    <citation type="submission" date="2023-04" db="EMBL/GenBank/DDBJ databases">
        <title>Genome sequence of Halobacillus naozhouensis KACC 21980.</title>
        <authorList>
            <person name="Kim S."/>
            <person name="Heo J."/>
            <person name="Kwon S.-W."/>
        </authorList>
    </citation>
    <scope>NUCLEOTIDE SEQUENCE [LARGE SCALE GENOMIC DNA]</scope>
    <source>
        <strain evidence="5 6">KCTC 13234</strain>
    </source>
</reference>
<protein>
    <recommendedName>
        <fullName evidence="3">Pseudouridine synthase</fullName>
        <ecNumber evidence="3">5.4.99.-</ecNumber>
    </recommendedName>
</protein>
<evidence type="ECO:0000313" key="6">
    <source>
        <dbReference type="Proteomes" id="UP001221597"/>
    </source>
</evidence>
<keyword evidence="3 5" id="KW-0413">Isomerase</keyword>
<evidence type="ECO:0000256" key="3">
    <source>
        <dbReference type="RuleBase" id="RU362028"/>
    </source>
</evidence>
<dbReference type="EC" id="5.4.99.-" evidence="3"/>
<dbReference type="RefSeq" id="WP_283078137.1">
    <property type="nucleotide sequence ID" value="NZ_CP121671.1"/>
</dbReference>
<evidence type="ECO:0000313" key="5">
    <source>
        <dbReference type="EMBL" id="WFT76183.1"/>
    </source>
</evidence>
<dbReference type="EMBL" id="CP121671">
    <property type="protein sequence ID" value="WFT76183.1"/>
    <property type="molecule type" value="Genomic_DNA"/>
</dbReference>
<dbReference type="InterPro" id="IPR020103">
    <property type="entry name" value="PsdUridine_synth_cat_dom_sf"/>
</dbReference>
<sequence length="292" mass="32384">MSYQKEWDIDQEFSGKTVQTFLREEALFSRQLLKNVKAGGLILINNEEVPVSTMLSTADRLTVVFPEEVRSKVLIPEPIPLQIVYEDEDVLVLDKPAGLAVSPTADYRSGTLANGIVYDYDQKGYDYTVHIVTRLDRDTSGLLLVAKQQYSHGKLAVVGDIKRDYTALVEGNLSPSSGMITAPIGRKAGSIIEREITPEGKEAVTEYEVAEMFPSASLVHMRLHTGRTHQIRVHMSSIGCPLVGDTLYGASSSDEVKGHALHCHRLAFNHPSLGEHLSFQSRPPQTWLKPEK</sequence>
<dbReference type="InterPro" id="IPR006145">
    <property type="entry name" value="PsdUridine_synth_RsuA/RluA"/>
</dbReference>
<comment type="catalytic activity">
    <reaction evidence="1 3">
        <text>a uridine in RNA = a pseudouridine in RNA</text>
        <dbReference type="Rhea" id="RHEA:48348"/>
        <dbReference type="Rhea" id="RHEA-COMP:12068"/>
        <dbReference type="Rhea" id="RHEA-COMP:12069"/>
        <dbReference type="ChEBI" id="CHEBI:65314"/>
        <dbReference type="ChEBI" id="CHEBI:65315"/>
    </reaction>
</comment>
<gene>
    <name evidence="5" type="ORF">P9989_07410</name>
</gene>
<dbReference type="CDD" id="cd02869">
    <property type="entry name" value="PseudoU_synth_RluA_like"/>
    <property type="match status" value="1"/>
</dbReference>
<name>A0ABY8J111_9BACI</name>
<keyword evidence="6" id="KW-1185">Reference proteome</keyword>
<feature type="domain" description="Pseudouridine synthase RsuA/RluA-like" evidence="4">
    <location>
        <begin position="89"/>
        <end position="237"/>
    </location>
</feature>
<evidence type="ECO:0000256" key="2">
    <source>
        <dbReference type="ARBA" id="ARBA00010876"/>
    </source>
</evidence>
<dbReference type="PROSITE" id="PS01129">
    <property type="entry name" value="PSI_RLU"/>
    <property type="match status" value="1"/>
</dbReference>
<dbReference type="PANTHER" id="PTHR21600:SF35">
    <property type="entry name" value="PSEUDOURIDINE SYNTHASE"/>
    <property type="match status" value="1"/>
</dbReference>
<dbReference type="Proteomes" id="UP001221597">
    <property type="component" value="Chromosome"/>
</dbReference>
<dbReference type="Gene3D" id="3.30.2350.10">
    <property type="entry name" value="Pseudouridine synthase"/>
    <property type="match status" value="1"/>
</dbReference>
<evidence type="ECO:0000256" key="1">
    <source>
        <dbReference type="ARBA" id="ARBA00000073"/>
    </source>
</evidence>
<comment type="similarity">
    <text evidence="2 3">Belongs to the pseudouridine synthase RluA family.</text>
</comment>
<dbReference type="InterPro" id="IPR050188">
    <property type="entry name" value="RluA_PseudoU_synthase"/>
</dbReference>
<comment type="function">
    <text evidence="3">Responsible for synthesis of pseudouridine from uracil.</text>
</comment>
<dbReference type="InterPro" id="IPR006225">
    <property type="entry name" value="PsdUridine_synth_RluC/D"/>
</dbReference>
<accession>A0ABY8J111</accession>
<proteinExistence type="inferred from homology"/>
<dbReference type="NCBIfam" id="TIGR00005">
    <property type="entry name" value="rluA_subfam"/>
    <property type="match status" value="1"/>
</dbReference>
<dbReference type="SUPFAM" id="SSF55120">
    <property type="entry name" value="Pseudouridine synthase"/>
    <property type="match status" value="1"/>
</dbReference>
<dbReference type="Pfam" id="PF00849">
    <property type="entry name" value="PseudoU_synth_2"/>
    <property type="match status" value="1"/>
</dbReference>
<dbReference type="InterPro" id="IPR006224">
    <property type="entry name" value="PsdUridine_synth_RluA-like_CS"/>
</dbReference>
<dbReference type="GO" id="GO:0016853">
    <property type="term" value="F:isomerase activity"/>
    <property type="evidence" value="ECO:0007669"/>
    <property type="project" value="UniProtKB-KW"/>
</dbReference>